<dbReference type="Gene3D" id="1.10.10.60">
    <property type="entry name" value="Homeodomain-like"/>
    <property type="match status" value="2"/>
</dbReference>
<evidence type="ECO:0000259" key="2">
    <source>
        <dbReference type="PROSITE" id="PS51253"/>
    </source>
</evidence>
<accession>A0AAD9UWY0</accession>
<organism evidence="3 4">
    <name type="scientific">Acropora cervicornis</name>
    <name type="common">Staghorn coral</name>
    <dbReference type="NCBI Taxonomy" id="6130"/>
    <lineage>
        <taxon>Eukaryota</taxon>
        <taxon>Metazoa</taxon>
        <taxon>Cnidaria</taxon>
        <taxon>Anthozoa</taxon>
        <taxon>Hexacorallia</taxon>
        <taxon>Scleractinia</taxon>
        <taxon>Astrocoeniina</taxon>
        <taxon>Acroporidae</taxon>
        <taxon>Acropora</taxon>
    </lineage>
</organism>
<evidence type="ECO:0000313" key="4">
    <source>
        <dbReference type="Proteomes" id="UP001249851"/>
    </source>
</evidence>
<gene>
    <name evidence="3" type="ORF">P5673_025708</name>
</gene>
<feature type="domain" description="HTH CENPB-type" evidence="2">
    <location>
        <begin position="57"/>
        <end position="132"/>
    </location>
</feature>
<protein>
    <submittedName>
        <fullName evidence="3">Pogo transposable element with KRAB domain</fullName>
    </submittedName>
</protein>
<dbReference type="Pfam" id="PF03221">
    <property type="entry name" value="HTH_Tnp_Tc5"/>
    <property type="match status" value="1"/>
</dbReference>
<dbReference type="InterPro" id="IPR050863">
    <property type="entry name" value="CenT-Element_Derived"/>
</dbReference>
<name>A0AAD9UWY0_ACRCE</name>
<dbReference type="PANTHER" id="PTHR19303">
    <property type="entry name" value="TRANSPOSON"/>
    <property type="match status" value="1"/>
</dbReference>
<keyword evidence="1" id="KW-0238">DNA-binding</keyword>
<reference evidence="3" key="1">
    <citation type="journal article" date="2023" name="G3 (Bethesda)">
        <title>Whole genome assembly and annotation of the endangered Caribbean coral Acropora cervicornis.</title>
        <authorList>
            <person name="Selwyn J.D."/>
            <person name="Vollmer S.V."/>
        </authorList>
    </citation>
    <scope>NUCLEOTIDE SEQUENCE</scope>
    <source>
        <strain evidence="3">K2</strain>
    </source>
</reference>
<reference evidence="3" key="2">
    <citation type="journal article" date="2023" name="Science">
        <title>Genomic signatures of disease resistance in endangered staghorn corals.</title>
        <authorList>
            <person name="Vollmer S.V."/>
            <person name="Selwyn J.D."/>
            <person name="Despard B.A."/>
            <person name="Roesel C.L."/>
        </authorList>
    </citation>
    <scope>NUCLEOTIDE SEQUENCE</scope>
    <source>
        <strain evidence="3">K2</strain>
    </source>
</reference>
<proteinExistence type="predicted"/>
<dbReference type="InterPro" id="IPR006600">
    <property type="entry name" value="HTH_CenpB_DNA-bd_dom"/>
</dbReference>
<comment type="caution">
    <text evidence="3">The sequence shown here is derived from an EMBL/GenBank/DDBJ whole genome shotgun (WGS) entry which is preliminary data.</text>
</comment>
<dbReference type="GO" id="GO:0005634">
    <property type="term" value="C:nucleus"/>
    <property type="evidence" value="ECO:0007669"/>
    <property type="project" value="TreeGrafter"/>
</dbReference>
<dbReference type="AlphaFoldDB" id="A0AAD9UWY0"/>
<sequence>MATKRESYTTSEKLKIIQFAEEHGNRAAQREFGNAESNVRFWWTSKEKLQKMPRVQRADRGRKAAWPRLKQDLMAWITEKRNNGLAILPAMKFPKIQSTRFLLVSLSGSKPYKASNHWCQRFMKRNGLSLRQKTTLAQGLPPDYEGKLVQFQQFIIKQRRTHNYPLHLVGNMDESPIQFDMPSNRTVSKTGKKTVKIRTTGNEKNGLKVVLTCTGAVRS</sequence>
<keyword evidence="4" id="KW-1185">Reference proteome</keyword>
<dbReference type="EMBL" id="JARQWQ010000081">
    <property type="protein sequence ID" value="KAK2552993.1"/>
    <property type="molecule type" value="Genomic_DNA"/>
</dbReference>
<dbReference type="GO" id="GO:0003677">
    <property type="term" value="F:DNA binding"/>
    <property type="evidence" value="ECO:0007669"/>
    <property type="project" value="UniProtKB-KW"/>
</dbReference>
<dbReference type="PROSITE" id="PS51253">
    <property type="entry name" value="HTH_CENPB"/>
    <property type="match status" value="1"/>
</dbReference>
<dbReference type="SUPFAM" id="SSF46689">
    <property type="entry name" value="Homeodomain-like"/>
    <property type="match status" value="2"/>
</dbReference>
<evidence type="ECO:0000313" key="3">
    <source>
        <dbReference type="EMBL" id="KAK2552993.1"/>
    </source>
</evidence>
<dbReference type="InterPro" id="IPR009057">
    <property type="entry name" value="Homeodomain-like_sf"/>
</dbReference>
<dbReference type="PANTHER" id="PTHR19303:SF74">
    <property type="entry name" value="POGO TRANSPOSABLE ELEMENT WITH KRAB DOMAIN"/>
    <property type="match status" value="1"/>
</dbReference>
<dbReference type="Proteomes" id="UP001249851">
    <property type="component" value="Unassembled WGS sequence"/>
</dbReference>
<evidence type="ECO:0000256" key="1">
    <source>
        <dbReference type="ARBA" id="ARBA00023125"/>
    </source>
</evidence>